<reference evidence="2 3" key="1">
    <citation type="submission" date="2023-07" db="EMBL/GenBank/DDBJ databases">
        <title>Closed genome sequence of Methanosarcinaceae archaeon Am2.</title>
        <authorList>
            <person name="Poehlein A."/>
            <person name="Protasov E."/>
            <person name="Platt K."/>
            <person name="Reeh H."/>
            <person name="Daniel R."/>
            <person name="Brune A."/>
        </authorList>
    </citation>
    <scope>NUCLEOTIDE SEQUENCE [LARGE SCALE GENOMIC DNA]</scope>
    <source>
        <strain evidence="2 3">Am2</strain>
    </source>
</reference>
<dbReference type="Proteomes" id="UP001304970">
    <property type="component" value="Chromosome"/>
</dbReference>
<protein>
    <recommendedName>
        <fullName evidence="4">DUF2099 family protein</fullName>
    </recommendedName>
</protein>
<dbReference type="EMBL" id="CP131061">
    <property type="protein sequence ID" value="WNY27184.1"/>
    <property type="molecule type" value="Genomic_DNA"/>
</dbReference>
<gene>
    <name evidence="2" type="ORF">MsAm2_09750</name>
</gene>
<feature type="region of interest" description="Disordered" evidence="1">
    <location>
        <begin position="186"/>
        <end position="206"/>
    </location>
</feature>
<dbReference type="PIRSF" id="PIRSF004929">
    <property type="entry name" value="UCP004929"/>
    <property type="match status" value="1"/>
</dbReference>
<dbReference type="Pfam" id="PF09872">
    <property type="entry name" value="DUF2099"/>
    <property type="match status" value="1"/>
</dbReference>
<sequence length="308" mass="34093">MRHIMEMVGKTRVVIEDGAVVEVFNPDIYWCPLFEKARGIQKIDPAEVKKNMEFRIREFGFFTPERKLDGFEDFVGFGASETMMSGLKHGIIDASVSVCDGAGTVVTKNPSLVQGMGARMSGLVYTEPIPEIIQKIKDRDGIIPDEKTAAIDPLLGAKTAADLGFKKIAVTVADAKTAEKIRNFQNERNNEKNNVGNNEKNNIGNNEKNNIGNNEIYFLIIAVHTTGISKEESEELKKYADIVTLCASKHLREIKPLLQVGTAVPLIALTQAGRELLLERAKYVNSTLLVNTMPLPVLPEQKQPKELV</sequence>
<dbReference type="GeneID" id="89228394"/>
<name>A0AA96ZVX6_9EURY</name>
<evidence type="ECO:0000313" key="2">
    <source>
        <dbReference type="EMBL" id="WNY27184.1"/>
    </source>
</evidence>
<evidence type="ECO:0008006" key="4">
    <source>
        <dbReference type="Google" id="ProtNLM"/>
    </source>
</evidence>
<dbReference type="NCBIfam" id="TIGR03275">
    <property type="entry name" value="methan_mark_8"/>
    <property type="match status" value="1"/>
</dbReference>
<evidence type="ECO:0000313" key="3">
    <source>
        <dbReference type="Proteomes" id="UP001304970"/>
    </source>
</evidence>
<accession>A0AA96ZVX6</accession>
<dbReference type="InterPro" id="IPR009181">
    <property type="entry name" value="Methan_mark_8"/>
</dbReference>
<dbReference type="RefSeq" id="WP_338097164.1">
    <property type="nucleotide sequence ID" value="NZ_CP131061.1"/>
</dbReference>
<keyword evidence="3" id="KW-1185">Reference proteome</keyword>
<feature type="compositionally biased region" description="Low complexity" evidence="1">
    <location>
        <begin position="192"/>
        <end position="206"/>
    </location>
</feature>
<proteinExistence type="predicted"/>
<evidence type="ECO:0000256" key="1">
    <source>
        <dbReference type="SAM" id="MobiDB-lite"/>
    </source>
</evidence>
<organism evidence="2 3">
    <name type="scientific">Methanolapillus ohkumae</name>
    <dbReference type="NCBI Taxonomy" id="3028298"/>
    <lineage>
        <taxon>Archaea</taxon>
        <taxon>Methanobacteriati</taxon>
        <taxon>Methanobacteriota</taxon>
        <taxon>Stenosarchaea group</taxon>
        <taxon>Methanomicrobia</taxon>
        <taxon>Methanosarcinales</taxon>
        <taxon>Methanosarcinaceae</taxon>
        <taxon>Methanolapillus</taxon>
    </lineage>
</organism>
<dbReference type="AlphaFoldDB" id="A0AA96ZVX6"/>